<feature type="non-terminal residue" evidence="1">
    <location>
        <position position="1"/>
    </location>
</feature>
<dbReference type="Gene3D" id="3.90.1150.10">
    <property type="entry name" value="Aspartate Aminotransferase, domain 1"/>
    <property type="match status" value="1"/>
</dbReference>
<organism evidence="1">
    <name type="scientific">marine sediment metagenome</name>
    <dbReference type="NCBI Taxonomy" id="412755"/>
    <lineage>
        <taxon>unclassified sequences</taxon>
        <taxon>metagenomes</taxon>
        <taxon>ecological metagenomes</taxon>
    </lineage>
</organism>
<evidence type="ECO:0000313" key="1">
    <source>
        <dbReference type="EMBL" id="GAG06860.1"/>
    </source>
</evidence>
<evidence type="ECO:0008006" key="2">
    <source>
        <dbReference type="Google" id="ProtNLM"/>
    </source>
</evidence>
<sequence length="81" mass="8909">RSLGLAITQTGPPAIPFMTFDADEGAFQRSRVFCSEACRRGVFLHPIHNWFLSAAHKEADIDEALAVTEVAFGIVKEQFGD</sequence>
<dbReference type="AlphaFoldDB" id="X0UMF2"/>
<protein>
    <recommendedName>
        <fullName evidence="2">Glutamate-1-semialdehyde 2,1-aminomutase</fullName>
    </recommendedName>
</protein>
<gene>
    <name evidence="1" type="ORF">S01H1_46302</name>
</gene>
<proteinExistence type="predicted"/>
<reference evidence="1" key="1">
    <citation type="journal article" date="2014" name="Front. Microbiol.">
        <title>High frequency of phylogenetically diverse reductive dehalogenase-homologous genes in deep subseafloor sedimentary metagenomes.</title>
        <authorList>
            <person name="Kawai M."/>
            <person name="Futagami T."/>
            <person name="Toyoda A."/>
            <person name="Takaki Y."/>
            <person name="Nishi S."/>
            <person name="Hori S."/>
            <person name="Arai W."/>
            <person name="Tsubouchi T."/>
            <person name="Morono Y."/>
            <person name="Uchiyama I."/>
            <person name="Ito T."/>
            <person name="Fujiyama A."/>
            <person name="Inagaki F."/>
            <person name="Takami H."/>
        </authorList>
    </citation>
    <scope>NUCLEOTIDE SEQUENCE</scope>
    <source>
        <strain evidence="1">Expedition CK06-06</strain>
    </source>
</reference>
<name>X0UMF2_9ZZZZ</name>
<dbReference type="EMBL" id="BARS01029645">
    <property type="protein sequence ID" value="GAG06860.1"/>
    <property type="molecule type" value="Genomic_DNA"/>
</dbReference>
<accession>X0UMF2</accession>
<comment type="caution">
    <text evidence="1">The sequence shown here is derived from an EMBL/GenBank/DDBJ whole genome shotgun (WGS) entry which is preliminary data.</text>
</comment>
<dbReference type="InterPro" id="IPR015422">
    <property type="entry name" value="PyrdxlP-dep_Trfase_small"/>
</dbReference>